<keyword evidence="1" id="KW-0812">Transmembrane</keyword>
<gene>
    <name evidence="2" type="ORF">SAMN05660293_03433</name>
</gene>
<keyword evidence="1" id="KW-1133">Transmembrane helix</keyword>
<dbReference type="Proteomes" id="UP000190897">
    <property type="component" value="Unassembled WGS sequence"/>
</dbReference>
<accession>A0A1T5FUL7</accession>
<keyword evidence="3" id="KW-1185">Reference proteome</keyword>
<dbReference type="AlphaFoldDB" id="A0A1T5FUL7"/>
<reference evidence="3" key="1">
    <citation type="submission" date="2017-02" db="EMBL/GenBank/DDBJ databases">
        <authorList>
            <person name="Varghese N."/>
            <person name="Submissions S."/>
        </authorList>
    </citation>
    <scope>NUCLEOTIDE SEQUENCE [LARGE SCALE GENOMIC DNA]</scope>
    <source>
        <strain evidence="3">DSM 22270</strain>
    </source>
</reference>
<sequence length="291" mass="33781">MKPNNLPQQRYIRLGKLLIVGFLVITASLFFLYPQIFYCELIRLSDFRSDNGKIYFSPEIKPVNHKKLRSIISSSEARVDSFFNGKKSKPIIIVCSNPQQYQKYCSSTEGAGCSLGTPWGNSFVILNTQGMNVDVISHEMSHTELLERLGWWTIATKIPQWFNEGIALMLDRRFVNNPDKIGRYFDYMDEWLYYTGGGQQILELRDIASIKGFFNTSQKQVMLAYMSAGMEVSYWMILSEKDGLQRLISDLEQGKSFEEAYQNAEQKRRAYWFKKLPTNPLRFQDSKKISE</sequence>
<dbReference type="STRING" id="651661.SAMN05660293_03433"/>
<evidence type="ECO:0008006" key="4">
    <source>
        <dbReference type="Google" id="ProtNLM"/>
    </source>
</evidence>
<organism evidence="2 3">
    <name type="scientific">Dyadobacter psychrophilus</name>
    <dbReference type="NCBI Taxonomy" id="651661"/>
    <lineage>
        <taxon>Bacteria</taxon>
        <taxon>Pseudomonadati</taxon>
        <taxon>Bacteroidota</taxon>
        <taxon>Cytophagia</taxon>
        <taxon>Cytophagales</taxon>
        <taxon>Spirosomataceae</taxon>
        <taxon>Dyadobacter</taxon>
    </lineage>
</organism>
<evidence type="ECO:0000313" key="3">
    <source>
        <dbReference type="Proteomes" id="UP000190897"/>
    </source>
</evidence>
<feature type="transmembrane region" description="Helical" evidence="1">
    <location>
        <begin position="12"/>
        <end position="33"/>
    </location>
</feature>
<protein>
    <recommendedName>
        <fullName evidence="4">Peptidase MA superfamily protein</fullName>
    </recommendedName>
</protein>
<dbReference type="EMBL" id="FUZA01000004">
    <property type="protein sequence ID" value="SKB99832.1"/>
    <property type="molecule type" value="Genomic_DNA"/>
</dbReference>
<evidence type="ECO:0000256" key="1">
    <source>
        <dbReference type="SAM" id="Phobius"/>
    </source>
</evidence>
<name>A0A1T5FUL7_9BACT</name>
<keyword evidence="1" id="KW-0472">Membrane</keyword>
<evidence type="ECO:0000313" key="2">
    <source>
        <dbReference type="EMBL" id="SKB99832.1"/>
    </source>
</evidence>
<proteinExistence type="predicted"/>